<dbReference type="RefSeq" id="WP_133880676.1">
    <property type="nucleotide sequence ID" value="NZ_MWIN01000030.1"/>
</dbReference>
<organism evidence="2 3">
    <name type="scientific">Panacagrimonas perspica</name>
    <dbReference type="NCBI Taxonomy" id="381431"/>
    <lineage>
        <taxon>Bacteria</taxon>
        <taxon>Pseudomonadati</taxon>
        <taxon>Pseudomonadota</taxon>
        <taxon>Gammaproteobacteria</taxon>
        <taxon>Nevskiales</taxon>
        <taxon>Nevskiaceae</taxon>
        <taxon>Panacagrimonas</taxon>
    </lineage>
</organism>
<keyword evidence="1" id="KW-1133">Transmembrane helix</keyword>
<proteinExistence type="predicted"/>
<evidence type="ECO:0000256" key="1">
    <source>
        <dbReference type="SAM" id="Phobius"/>
    </source>
</evidence>
<keyword evidence="3" id="KW-1185">Reference proteome</keyword>
<sequence>MTEPEPGTKKTRLDAARRRLLALRPVSLVSWRDAVATLGPIILISGLAIVATLHFVRPAPPRTLTMAGGPEGSNFRTIAQQYRDILARNEVDLVILPSRGSADNLDQLAENKVDIALVQSGVTRAKKPEDLVSLGTMFRQPVSIFYRSDKPFTRLSEMEGMRISIGREGSGTRFLALALLKGNGIEPGGASQLLDLEGEGAKQALLSKQVDAIFLSGDSASIKTVRDLLHEDGVRLFDFVQGEAYERRFRYLNRLELPPGAFDLGENLPDHRITMMAPTVELLAHSHLHPALSDLLIEAAHEVHSRASLMQNPGEFPHPIEHDYPMSDDAVRYFKSGKGFAYRFLPFWLASLVNRAGVVMLPILVVLIPGLRFAPALYGWRIRNRIYKRYGELMALERVAMEPMTPEQRKALLEQLAEIERAIISVKVPGAFADQIYILRRHIHFVRESLVPGVPKNSDDDVLVS</sequence>
<dbReference type="Proteomes" id="UP000295341">
    <property type="component" value="Unassembled WGS sequence"/>
</dbReference>
<dbReference type="Pfam" id="PF16868">
    <property type="entry name" value="NMT1_3"/>
    <property type="match status" value="1"/>
</dbReference>
<dbReference type="OrthoDB" id="237270at2"/>
<dbReference type="SUPFAM" id="SSF53850">
    <property type="entry name" value="Periplasmic binding protein-like II"/>
    <property type="match status" value="1"/>
</dbReference>
<reference evidence="2 3" key="1">
    <citation type="submission" date="2019-03" db="EMBL/GenBank/DDBJ databases">
        <title>Genomic Encyclopedia of Type Strains, Phase IV (KMG-IV): sequencing the most valuable type-strain genomes for metagenomic binning, comparative biology and taxonomic classification.</title>
        <authorList>
            <person name="Goeker M."/>
        </authorList>
    </citation>
    <scope>NUCLEOTIDE SEQUENCE [LARGE SCALE GENOMIC DNA]</scope>
    <source>
        <strain evidence="2 3">DSM 26377</strain>
    </source>
</reference>
<dbReference type="PANTHER" id="PTHR42941:SF1">
    <property type="entry name" value="SLL1037 PROTEIN"/>
    <property type="match status" value="1"/>
</dbReference>
<keyword evidence="1" id="KW-0472">Membrane</keyword>
<protein>
    <submittedName>
        <fullName evidence="2">TRAP-type uncharacterized transport system substrate-binding protein</fullName>
    </submittedName>
</protein>
<dbReference type="InterPro" id="IPR011852">
    <property type="entry name" value="TRAP_TAXI"/>
</dbReference>
<dbReference type="AlphaFoldDB" id="A0A4R7PEE4"/>
<keyword evidence="1" id="KW-0812">Transmembrane</keyword>
<dbReference type="Gene3D" id="3.40.190.10">
    <property type="entry name" value="Periplasmic binding protein-like II"/>
    <property type="match status" value="2"/>
</dbReference>
<dbReference type="EMBL" id="SOBT01000008">
    <property type="protein sequence ID" value="TDU32152.1"/>
    <property type="molecule type" value="Genomic_DNA"/>
</dbReference>
<name>A0A4R7PEE4_9GAMM</name>
<dbReference type="PANTHER" id="PTHR42941">
    <property type="entry name" value="SLL1037 PROTEIN"/>
    <property type="match status" value="1"/>
</dbReference>
<feature type="transmembrane region" description="Helical" evidence="1">
    <location>
        <begin position="363"/>
        <end position="380"/>
    </location>
</feature>
<accession>A0A4R7PEE4</accession>
<gene>
    <name evidence="2" type="ORF">DFR24_1541</name>
</gene>
<evidence type="ECO:0000313" key="3">
    <source>
        <dbReference type="Proteomes" id="UP000295341"/>
    </source>
</evidence>
<evidence type="ECO:0000313" key="2">
    <source>
        <dbReference type="EMBL" id="TDU32152.1"/>
    </source>
</evidence>
<feature type="transmembrane region" description="Helical" evidence="1">
    <location>
        <begin position="34"/>
        <end position="56"/>
    </location>
</feature>
<comment type="caution">
    <text evidence="2">The sequence shown here is derived from an EMBL/GenBank/DDBJ whole genome shotgun (WGS) entry which is preliminary data.</text>
</comment>